<gene>
    <name evidence="4" type="ORF">G127AT_07840</name>
</gene>
<evidence type="ECO:0000256" key="1">
    <source>
        <dbReference type="SAM" id="MobiDB-lite"/>
    </source>
</evidence>
<dbReference type="EMBL" id="CP071696">
    <property type="protein sequence ID" value="QTX03301.1"/>
    <property type="molecule type" value="Genomic_DNA"/>
</dbReference>
<keyword evidence="5" id="KW-1185">Reference proteome</keyword>
<feature type="transmembrane region" description="Helical" evidence="2">
    <location>
        <begin position="734"/>
        <end position="753"/>
    </location>
</feature>
<keyword evidence="2" id="KW-0812">Transmembrane</keyword>
<evidence type="ECO:0000313" key="5">
    <source>
        <dbReference type="Proteomes" id="UP000671914"/>
    </source>
</evidence>
<evidence type="ECO:0000313" key="4">
    <source>
        <dbReference type="EMBL" id="QTX03301.1"/>
    </source>
</evidence>
<feature type="region of interest" description="Disordered" evidence="1">
    <location>
        <begin position="761"/>
        <end position="788"/>
    </location>
</feature>
<dbReference type="Proteomes" id="UP000671914">
    <property type="component" value="Chromosome"/>
</dbReference>
<keyword evidence="2" id="KW-0472">Membrane</keyword>
<organism evidence="4 5">
    <name type="scientific">Agromyces archimandritae</name>
    <dbReference type="NCBI Taxonomy" id="2781962"/>
    <lineage>
        <taxon>Bacteria</taxon>
        <taxon>Bacillati</taxon>
        <taxon>Actinomycetota</taxon>
        <taxon>Actinomycetes</taxon>
        <taxon>Micrococcales</taxon>
        <taxon>Microbacteriaceae</taxon>
        <taxon>Agromyces</taxon>
    </lineage>
</organism>
<keyword evidence="3" id="KW-0732">Signal</keyword>
<feature type="compositionally biased region" description="Low complexity" evidence="1">
    <location>
        <begin position="340"/>
        <end position="380"/>
    </location>
</feature>
<evidence type="ECO:0000256" key="3">
    <source>
        <dbReference type="SAM" id="SignalP"/>
    </source>
</evidence>
<dbReference type="KEGG" id="aarc:G127AT_07840"/>
<evidence type="ECO:0000256" key="2">
    <source>
        <dbReference type="SAM" id="Phobius"/>
    </source>
</evidence>
<evidence type="ECO:0008006" key="6">
    <source>
        <dbReference type="Google" id="ProtNLM"/>
    </source>
</evidence>
<proteinExistence type="predicted"/>
<dbReference type="Pfam" id="PF19516">
    <property type="entry name" value="DUF6049"/>
    <property type="match status" value="1"/>
</dbReference>
<name>A0A975FLR3_9MICO</name>
<feature type="signal peptide" evidence="3">
    <location>
        <begin position="1"/>
        <end position="42"/>
    </location>
</feature>
<dbReference type="AlphaFoldDB" id="A0A975FLR3"/>
<dbReference type="InterPro" id="IPR046112">
    <property type="entry name" value="DUF6049"/>
</dbReference>
<feature type="compositionally biased region" description="Low complexity" evidence="1">
    <location>
        <begin position="765"/>
        <end position="776"/>
    </location>
</feature>
<sequence>MVAESIPARRLRRLRRRARVWMPGVAVVAAALLATASAPATAMTVGPDRPDEAAAAALTVPAHAEPGEVEDAEAPAGRVSLTVAPVDEVVRAEPAAQPLLVSVELANGTGETVPAGVLRVLRSEAIGDPSGLQAWLGASDPVSGTELASVETRDVPPGDVFVTNVSVPRDLLPSGDAATVYGLAGELVAGGEIASTGRGSATVAGRDAPAGLGLAIAYPLTVPPSGEGLVDAEDLETWTGPEGLLTRQLDAVEGRGVAIGLDPRILASIRVLGSAAPESAVAWLERLQASPNEVFPLSYADADVAVQSQLGLDGLLAADEFSDALDPQRFEPAEPGGPGETETPPASPEPTSTDTAPASGAGAAAGGADASSEPPATTEPVVPPTADPDADPVPTTLPTNAELLAWNYTRTDLAWPAPRTVATGDLQFLARQGLTTAILDAANVDGPDAFSNASVSIEGTTALVAEGSLSTALSEAATASSEAALRGARADAAASLTLAASAGGGQTLLAAFGRELPVEADRIPAVLDTIEALGFVRSAGLSEAIGAPPQAAELVDSPESDQRRSNVDRMMVAEREVDEFSSVAETPAALTAPVRRDLLAVLGAGWVGSALDWDAAVGENLSAAHEITDAVSVVPSSAILVVSRESGVPVSVQNELPVPATVIISVEPENGRLVVEDDQELTVEAGSRAQVQIPVAAGVGNGEVQLAVTLTSPTGVEIGGTERIVANVQADWEGIGAIVLAVAVVAFFGFGVFRMIRRRRRSAADADGSPDAEPGASAPDPTEEPSHG</sequence>
<keyword evidence="2" id="KW-1133">Transmembrane helix</keyword>
<reference evidence="4" key="1">
    <citation type="submission" date="2021-03" db="EMBL/GenBank/DDBJ databases">
        <title>Agromyces archimandritus sp. nov., isolated from the cockroach Archimandrita tessellata.</title>
        <authorList>
            <person name="Guzman J."/>
            <person name="Ortuzar M."/>
            <person name="Poehlein A."/>
            <person name="Daniel R."/>
            <person name="Trujillo M."/>
            <person name="Vilcinskas A."/>
        </authorList>
    </citation>
    <scope>NUCLEOTIDE SEQUENCE</scope>
    <source>
        <strain evidence="4">G127AT</strain>
    </source>
</reference>
<protein>
    <recommendedName>
        <fullName evidence="6">2-oxoglutarate dehydrogenase</fullName>
    </recommendedName>
</protein>
<dbReference type="RefSeq" id="WP_210895744.1">
    <property type="nucleotide sequence ID" value="NZ_CP071696.1"/>
</dbReference>
<accession>A0A975FLR3</accession>
<feature type="chain" id="PRO_5037584323" description="2-oxoglutarate dehydrogenase" evidence="3">
    <location>
        <begin position="43"/>
        <end position="788"/>
    </location>
</feature>
<feature type="region of interest" description="Disordered" evidence="1">
    <location>
        <begin position="327"/>
        <end position="397"/>
    </location>
</feature>